<evidence type="ECO:0008006" key="3">
    <source>
        <dbReference type="Google" id="ProtNLM"/>
    </source>
</evidence>
<gene>
    <name evidence="1" type="ORF">SAMN04488006_0184</name>
</gene>
<dbReference type="RefSeq" id="WP_090230748.1">
    <property type="nucleotide sequence ID" value="NZ_FOZP01000012.1"/>
</dbReference>
<organism evidence="1 2">
    <name type="scientific">Lutibacter maritimus</name>
    <dbReference type="NCBI Taxonomy" id="593133"/>
    <lineage>
        <taxon>Bacteria</taxon>
        <taxon>Pseudomonadati</taxon>
        <taxon>Bacteroidota</taxon>
        <taxon>Flavobacteriia</taxon>
        <taxon>Flavobacteriales</taxon>
        <taxon>Flavobacteriaceae</taxon>
        <taxon>Lutibacter</taxon>
    </lineage>
</organism>
<reference evidence="2" key="1">
    <citation type="submission" date="2016-10" db="EMBL/GenBank/DDBJ databases">
        <authorList>
            <person name="Varghese N."/>
            <person name="Submissions S."/>
        </authorList>
    </citation>
    <scope>NUCLEOTIDE SEQUENCE [LARGE SCALE GENOMIC DNA]</scope>
    <source>
        <strain evidence="2">DSM 24450</strain>
    </source>
</reference>
<evidence type="ECO:0000313" key="1">
    <source>
        <dbReference type="EMBL" id="SFS81492.1"/>
    </source>
</evidence>
<sequence length="165" mass="19129">MGTFAEHITQSRNNLDFLSKVNTNINNSWDWQVTVCFYSALHLMNAHIVSKTHKNYLSHNQVAEVINPFNSLSVAKLDEETYLSYNKLVQLSRRARYLLSENFTKKGIVDVQPACITYSKHFKKSIYHLDKVLSFICKNYNVNFGKINISCIDLKGLEYTYFTIS</sequence>
<dbReference type="OrthoDB" id="1433844at2"/>
<accession>A0A1I6SX85</accession>
<evidence type="ECO:0000313" key="2">
    <source>
        <dbReference type="Proteomes" id="UP000199312"/>
    </source>
</evidence>
<keyword evidence="2" id="KW-1185">Reference proteome</keyword>
<dbReference type="EMBL" id="FOZP01000012">
    <property type="protein sequence ID" value="SFS81492.1"/>
    <property type="molecule type" value="Genomic_DNA"/>
</dbReference>
<proteinExistence type="predicted"/>
<name>A0A1I6SX85_9FLAO</name>
<protein>
    <recommendedName>
        <fullName evidence="3">HEPN domain-containing protein</fullName>
    </recommendedName>
</protein>
<dbReference type="AlphaFoldDB" id="A0A1I6SX85"/>
<dbReference type="Proteomes" id="UP000199312">
    <property type="component" value="Unassembled WGS sequence"/>
</dbReference>